<dbReference type="EMBL" id="AP014685">
    <property type="protein sequence ID" value="BAR53648.1"/>
    <property type="molecule type" value="Genomic_DNA"/>
</dbReference>
<evidence type="ECO:0000313" key="1">
    <source>
        <dbReference type="EMBL" id="BAR53648.1"/>
    </source>
</evidence>
<dbReference type="Proteomes" id="UP000063308">
    <property type="component" value="Chromosome"/>
</dbReference>
<name>A0A0E4BJX2_9BRAD</name>
<dbReference type="AlphaFoldDB" id="A0A0E4BJX2"/>
<accession>A0A0E4BJX2</accession>
<proteinExistence type="predicted"/>
<evidence type="ECO:0000313" key="2">
    <source>
        <dbReference type="Proteomes" id="UP000063308"/>
    </source>
</evidence>
<organism evidence="1 2">
    <name type="scientific">Bradyrhizobium diazoefficiens</name>
    <dbReference type="NCBI Taxonomy" id="1355477"/>
    <lineage>
        <taxon>Bacteria</taxon>
        <taxon>Pseudomonadati</taxon>
        <taxon>Pseudomonadota</taxon>
        <taxon>Alphaproteobacteria</taxon>
        <taxon>Hyphomicrobiales</taxon>
        <taxon>Nitrobacteraceae</taxon>
        <taxon>Bradyrhizobium</taxon>
    </lineage>
</organism>
<reference evidence="1 2" key="1">
    <citation type="submission" date="2014-11" db="EMBL/GenBank/DDBJ databases">
        <title>Symbiosis island explosion on the genome of extra-slow-growing strains of soybean bradyrhizobia with massive insertion sequences.</title>
        <authorList>
            <person name="Iida T."/>
            <person name="Minamisawa K."/>
        </authorList>
    </citation>
    <scope>NUCLEOTIDE SEQUENCE [LARGE SCALE GENOMIC DNA]</scope>
    <source>
        <strain evidence="1 2">NK6</strain>
    </source>
</reference>
<gene>
    <name evidence="1" type="ORF">NK6_463</name>
</gene>
<protein>
    <submittedName>
        <fullName evidence="1">Uncharacterized protein</fullName>
    </submittedName>
</protein>
<sequence length="63" mass="6801">MTARVLVPTPEHDRTIARIGRSGTRHSSGTPGVKAVMSQGCGPVRVLWMNALGRFKEHHHGTG</sequence>